<comment type="caution">
    <text evidence="2">The sequence shown here is derived from an EMBL/GenBank/DDBJ whole genome shotgun (WGS) entry which is preliminary data.</text>
</comment>
<protein>
    <submittedName>
        <fullName evidence="2">Uncharacterized protein</fullName>
    </submittedName>
</protein>
<evidence type="ECO:0000313" key="3">
    <source>
        <dbReference type="Proteomes" id="UP000275652"/>
    </source>
</evidence>
<dbReference type="AlphaFoldDB" id="A0A9X8H4F4"/>
<feature type="compositionally biased region" description="Basic and acidic residues" evidence="1">
    <location>
        <begin position="342"/>
        <end position="361"/>
    </location>
</feature>
<feature type="compositionally biased region" description="Basic residues" evidence="1">
    <location>
        <begin position="291"/>
        <end position="305"/>
    </location>
</feature>
<feature type="region of interest" description="Disordered" evidence="1">
    <location>
        <begin position="276"/>
        <end position="386"/>
    </location>
</feature>
<sequence>MKTTKNTDGSAWTTFMVPSCSDTGAEENMLEKLLQQRPNLKMVTLMEPLVGQLCNNTTFKADAYVDIDLKIQTKVGPVKIPGKALAVVRAALTEWVSINLSTNEVVAKAIPADIESNLKAESAAVSRAHVLVQASLSDTVRHDITAANLEKCAHCIIIKLRSKKISVYQRLHSFKFRPHASLDVNLQAFDKLRTEVEKLLEGHPLSDSNLASALLKVLPTCIMQDYYMWRGPKPSIPYQDMRRLLEKHRPDLTLKYPSILGPASIALTVPVHGSATATATTRNRDILPQHHSPRLRSKRSTRLRQHGQGGHSGYASFNYGHYRDDQRGRSPFRQSASRYRSRSGDRYHENRWYYRDDRGSYRPDSGANQDDRRHRSQSRSASRGST</sequence>
<name>A0A9X8H4F4_APHAT</name>
<organism evidence="2 3">
    <name type="scientific">Aphanomyces astaci</name>
    <name type="common">Crayfish plague agent</name>
    <dbReference type="NCBI Taxonomy" id="112090"/>
    <lineage>
        <taxon>Eukaryota</taxon>
        <taxon>Sar</taxon>
        <taxon>Stramenopiles</taxon>
        <taxon>Oomycota</taxon>
        <taxon>Saprolegniomycetes</taxon>
        <taxon>Saprolegniales</taxon>
        <taxon>Verrucalvaceae</taxon>
        <taxon>Aphanomyces</taxon>
    </lineage>
</organism>
<proteinExistence type="predicted"/>
<feature type="non-terminal residue" evidence="2">
    <location>
        <position position="386"/>
    </location>
</feature>
<evidence type="ECO:0000313" key="2">
    <source>
        <dbReference type="EMBL" id="RLO00206.1"/>
    </source>
</evidence>
<gene>
    <name evidence="2" type="ORF">DYB28_008392</name>
</gene>
<reference evidence="2 3" key="1">
    <citation type="journal article" date="2018" name="J. Invertebr. Pathol.">
        <title>New genotyping method for the causative agent of crayfish plague (Aphanomyces astaci) based on whole genome data.</title>
        <authorList>
            <person name="Minardi D."/>
            <person name="Studholme D.J."/>
            <person name="van der Giezen M."/>
            <person name="Pretto T."/>
            <person name="Oidtmann B."/>
        </authorList>
    </citation>
    <scope>NUCLEOTIDE SEQUENCE [LARGE SCALE GENOMIC DNA]</scope>
    <source>
        <strain evidence="2 3">KB13</strain>
    </source>
</reference>
<dbReference type="Proteomes" id="UP000275652">
    <property type="component" value="Unassembled WGS sequence"/>
</dbReference>
<evidence type="ECO:0000256" key="1">
    <source>
        <dbReference type="SAM" id="MobiDB-lite"/>
    </source>
</evidence>
<accession>A0A9X8H4F4</accession>
<dbReference type="EMBL" id="QUTI01041877">
    <property type="protein sequence ID" value="RLO00206.1"/>
    <property type="molecule type" value="Genomic_DNA"/>
</dbReference>